<accession>A0A8H7ZP20</accession>
<comment type="caution">
    <text evidence="2">The sequence shown here is derived from an EMBL/GenBank/DDBJ whole genome shotgun (WGS) entry which is preliminary data.</text>
</comment>
<keyword evidence="3" id="KW-1185">Reference proteome</keyword>
<gene>
    <name evidence="2" type="ORF">BJ554DRAFT_3554</name>
</gene>
<feature type="compositionally biased region" description="Polar residues" evidence="1">
    <location>
        <begin position="231"/>
        <end position="240"/>
    </location>
</feature>
<dbReference type="AlphaFoldDB" id="A0A8H7ZP20"/>
<evidence type="ECO:0000313" key="2">
    <source>
        <dbReference type="EMBL" id="KAG5456649.1"/>
    </source>
</evidence>
<feature type="compositionally biased region" description="Acidic residues" evidence="1">
    <location>
        <begin position="185"/>
        <end position="207"/>
    </location>
</feature>
<feature type="compositionally biased region" description="Low complexity" evidence="1">
    <location>
        <begin position="72"/>
        <end position="84"/>
    </location>
</feature>
<sequence length="283" mass="30445">ISAYQSFASPTAIRSGVTPLTTPAKCGEAHDFGTADVRQMQPVDSAANPFLVQERETAPWAPGKIGPDSGARPSPGRTGLGTPRRTPRRTRRTFAMLFGMDEDEVNNLGFSISSANSRRASCMVRVPRSSGTFLFVSLFPARSGLPSRSNNPSAGAEEDEEDVIVPANFHFVAPSRASSRPPPEPETESVEEEEESDEDEDLEEEKLDGDKWLDDWEEALLIENGKETETAESSAPSNGAEQVDAKAHRVPSGTDESKCPAAHNVLLLGFSPLAVTFSLSVLS</sequence>
<organism evidence="2 3">
    <name type="scientific">Olpidium bornovanus</name>
    <dbReference type="NCBI Taxonomy" id="278681"/>
    <lineage>
        <taxon>Eukaryota</taxon>
        <taxon>Fungi</taxon>
        <taxon>Fungi incertae sedis</taxon>
        <taxon>Olpidiomycota</taxon>
        <taxon>Olpidiomycotina</taxon>
        <taxon>Olpidiomycetes</taxon>
        <taxon>Olpidiales</taxon>
        <taxon>Olpidiaceae</taxon>
        <taxon>Olpidium</taxon>
    </lineage>
</organism>
<reference evidence="2 3" key="1">
    <citation type="journal article" name="Sci. Rep.">
        <title>Genome-scale phylogenetic analyses confirm Olpidium as the closest living zoosporic fungus to the non-flagellated, terrestrial fungi.</title>
        <authorList>
            <person name="Chang Y."/>
            <person name="Rochon D."/>
            <person name="Sekimoto S."/>
            <person name="Wang Y."/>
            <person name="Chovatia M."/>
            <person name="Sandor L."/>
            <person name="Salamov A."/>
            <person name="Grigoriev I.V."/>
            <person name="Stajich J.E."/>
            <person name="Spatafora J.W."/>
        </authorList>
    </citation>
    <scope>NUCLEOTIDE SEQUENCE [LARGE SCALE GENOMIC DNA]</scope>
    <source>
        <strain evidence="2">S191</strain>
    </source>
</reference>
<dbReference type="EMBL" id="JAEFCI010011401">
    <property type="protein sequence ID" value="KAG5456649.1"/>
    <property type="molecule type" value="Genomic_DNA"/>
</dbReference>
<dbReference type="Proteomes" id="UP000673691">
    <property type="component" value="Unassembled WGS sequence"/>
</dbReference>
<name>A0A8H7ZP20_9FUNG</name>
<feature type="region of interest" description="Disordered" evidence="1">
    <location>
        <begin position="172"/>
        <end position="210"/>
    </location>
</feature>
<protein>
    <submittedName>
        <fullName evidence="2">Uncharacterized protein</fullName>
    </submittedName>
</protein>
<evidence type="ECO:0000256" key="1">
    <source>
        <dbReference type="SAM" id="MobiDB-lite"/>
    </source>
</evidence>
<feature type="non-terminal residue" evidence="2">
    <location>
        <position position="1"/>
    </location>
</feature>
<feature type="region of interest" description="Disordered" evidence="1">
    <location>
        <begin position="222"/>
        <end position="257"/>
    </location>
</feature>
<feature type="region of interest" description="Disordered" evidence="1">
    <location>
        <begin position="57"/>
        <end position="89"/>
    </location>
</feature>
<proteinExistence type="predicted"/>
<evidence type="ECO:0000313" key="3">
    <source>
        <dbReference type="Proteomes" id="UP000673691"/>
    </source>
</evidence>